<evidence type="ECO:0000313" key="4">
    <source>
        <dbReference type="Proteomes" id="UP001385951"/>
    </source>
</evidence>
<dbReference type="InterPro" id="IPR006931">
    <property type="entry name" value="Calcipressin"/>
</dbReference>
<dbReference type="SUPFAM" id="SSF54928">
    <property type="entry name" value="RNA-binding domain, RBD"/>
    <property type="match status" value="1"/>
</dbReference>
<accession>A0AAW0G844</accession>
<comment type="similarity">
    <text evidence="1">Belongs to the RCAN family.</text>
</comment>
<keyword evidence="4" id="KW-1185">Reference proteome</keyword>
<dbReference type="InterPro" id="IPR035979">
    <property type="entry name" value="RBD_domain_sf"/>
</dbReference>
<dbReference type="Proteomes" id="UP001385951">
    <property type="component" value="Unassembled WGS sequence"/>
</dbReference>
<name>A0AAW0G844_9APHY</name>
<dbReference type="AlphaFoldDB" id="A0AAW0G844"/>
<feature type="compositionally biased region" description="Low complexity" evidence="2">
    <location>
        <begin position="1"/>
        <end position="15"/>
    </location>
</feature>
<dbReference type="GO" id="GO:0005634">
    <property type="term" value="C:nucleus"/>
    <property type="evidence" value="ECO:0007669"/>
    <property type="project" value="TreeGrafter"/>
</dbReference>
<dbReference type="InterPro" id="IPR012677">
    <property type="entry name" value="Nucleotide-bd_a/b_plait_sf"/>
</dbReference>
<organism evidence="3 4">
    <name type="scientific">Cerrena zonata</name>
    <dbReference type="NCBI Taxonomy" id="2478898"/>
    <lineage>
        <taxon>Eukaryota</taxon>
        <taxon>Fungi</taxon>
        <taxon>Dikarya</taxon>
        <taxon>Basidiomycota</taxon>
        <taxon>Agaricomycotina</taxon>
        <taxon>Agaricomycetes</taxon>
        <taxon>Polyporales</taxon>
        <taxon>Cerrenaceae</taxon>
        <taxon>Cerrena</taxon>
    </lineage>
</organism>
<dbReference type="Pfam" id="PF04847">
    <property type="entry name" value="Calcipressin"/>
    <property type="match status" value="1"/>
</dbReference>
<dbReference type="GO" id="GO:0008597">
    <property type="term" value="F:calcium-dependent protein serine/threonine phosphatase regulator activity"/>
    <property type="evidence" value="ECO:0007669"/>
    <property type="project" value="TreeGrafter"/>
</dbReference>
<dbReference type="Gene3D" id="3.30.70.330">
    <property type="match status" value="1"/>
</dbReference>
<dbReference type="PANTHER" id="PTHR10300">
    <property type="entry name" value="CALCIPRESSIN"/>
    <property type="match status" value="1"/>
</dbReference>
<reference evidence="3 4" key="1">
    <citation type="submission" date="2022-09" db="EMBL/GenBank/DDBJ databases">
        <authorList>
            <person name="Palmer J.M."/>
        </authorList>
    </citation>
    <scope>NUCLEOTIDE SEQUENCE [LARGE SCALE GENOMIC DNA]</scope>
    <source>
        <strain evidence="3 4">DSM 7382</strain>
    </source>
</reference>
<feature type="region of interest" description="Disordered" evidence="2">
    <location>
        <begin position="205"/>
        <end position="246"/>
    </location>
</feature>
<feature type="compositionally biased region" description="Acidic residues" evidence="2">
    <location>
        <begin position="205"/>
        <end position="220"/>
    </location>
</feature>
<evidence type="ECO:0008006" key="5">
    <source>
        <dbReference type="Google" id="ProtNLM"/>
    </source>
</evidence>
<feature type="region of interest" description="Disordered" evidence="2">
    <location>
        <begin position="1"/>
        <end position="29"/>
    </location>
</feature>
<dbReference type="PANTHER" id="PTHR10300:SF14">
    <property type="entry name" value="PROTEIN SARAH"/>
    <property type="match status" value="1"/>
</dbReference>
<comment type="caution">
    <text evidence="3">The sequence shown here is derived from an EMBL/GenBank/DDBJ whole genome shotgun (WGS) entry which is preliminary data.</text>
</comment>
<feature type="compositionally biased region" description="Polar residues" evidence="2">
    <location>
        <begin position="222"/>
        <end position="231"/>
    </location>
</feature>
<protein>
    <recommendedName>
        <fullName evidence="5">Calcipressin</fullName>
    </recommendedName>
</protein>
<dbReference type="EMBL" id="JASBNA010000009">
    <property type="protein sequence ID" value="KAK7688886.1"/>
    <property type="molecule type" value="Genomic_DNA"/>
</dbReference>
<dbReference type="GO" id="GO:0005737">
    <property type="term" value="C:cytoplasm"/>
    <property type="evidence" value="ECO:0007669"/>
    <property type="project" value="TreeGrafter"/>
</dbReference>
<proteinExistence type="inferred from homology"/>
<gene>
    <name evidence="3" type="ORF">QCA50_007577</name>
</gene>
<evidence type="ECO:0000313" key="3">
    <source>
        <dbReference type="EMBL" id="KAK7688886.1"/>
    </source>
</evidence>
<dbReference type="GO" id="GO:0003676">
    <property type="term" value="F:nucleic acid binding"/>
    <property type="evidence" value="ECO:0007669"/>
    <property type="project" value="InterPro"/>
</dbReference>
<evidence type="ECO:0000256" key="1">
    <source>
        <dbReference type="ARBA" id="ARBA00008209"/>
    </source>
</evidence>
<sequence length="246" mass="26900">MPVPQISVSIPPSVQCTPPELSPSSSSAGTKGTNTLIVASLPPSFFQPLILDALRNHFELYGHLHTWAPLRSFGRILMVYYSEHDAENAKQCCDSLVVGPLPDIPETTIRVYRADRTSISPGGDHFLRPPELEKNFLISPPGSPPVGWEPIREDPPNNTPLAADLVVALRKLQLQRESKRSSIEVLIEPEDGPGIGIYVEDCDAGAGDDADVQMEDEEENWNYGQPPSRTQFRPMPTALPPMSVGA</sequence>
<evidence type="ECO:0000256" key="2">
    <source>
        <dbReference type="SAM" id="MobiDB-lite"/>
    </source>
</evidence>
<dbReference type="CDD" id="cd12434">
    <property type="entry name" value="RRM_RCAN_like"/>
    <property type="match status" value="1"/>
</dbReference>
<dbReference type="GO" id="GO:0019722">
    <property type="term" value="P:calcium-mediated signaling"/>
    <property type="evidence" value="ECO:0007669"/>
    <property type="project" value="InterPro"/>
</dbReference>